<feature type="signal peptide" evidence="2">
    <location>
        <begin position="1"/>
        <end position="18"/>
    </location>
</feature>
<gene>
    <name evidence="3" type="ORF">ECE50_012540</name>
</gene>
<feature type="chain" id="PRO_5043747407" evidence="2">
    <location>
        <begin position="19"/>
        <end position="151"/>
    </location>
</feature>
<feature type="region of interest" description="Disordered" evidence="1">
    <location>
        <begin position="132"/>
        <end position="151"/>
    </location>
</feature>
<comment type="caution">
    <text evidence="3">The sequence shown here is derived from an EMBL/GenBank/DDBJ whole genome shotgun (WGS) entry which is preliminary data.</text>
</comment>
<dbReference type="Gene3D" id="2.40.128.640">
    <property type="match status" value="1"/>
</dbReference>
<proteinExistence type="predicted"/>
<keyword evidence="4" id="KW-1185">Reference proteome</keyword>
<evidence type="ECO:0000256" key="1">
    <source>
        <dbReference type="SAM" id="MobiDB-lite"/>
    </source>
</evidence>
<accession>A0A433W8S3</accession>
<evidence type="ECO:0000256" key="2">
    <source>
        <dbReference type="SAM" id="SignalP"/>
    </source>
</evidence>
<dbReference type="PROSITE" id="PS51257">
    <property type="entry name" value="PROKAR_LIPOPROTEIN"/>
    <property type="match status" value="1"/>
</dbReference>
<evidence type="ECO:0000313" key="3">
    <source>
        <dbReference type="EMBL" id="NSL87667.1"/>
    </source>
</evidence>
<name>A0A433W8S3_9BACT</name>
<sequence>MKKVIICAAVFVATTAIISCNSGTQPANTDSSTTVTTPGEPVAAAVFAAGSFKGTIPGGAAKRDVTITLNADSTFNMTEAYLSKDGKPEHEMKTDGKWKFNGDTKEVYLEYKNLADRGTTFSVVDDKTIQMHDGSMQTPSTSGAEYNLTRQ</sequence>
<feature type="compositionally biased region" description="Polar residues" evidence="1">
    <location>
        <begin position="135"/>
        <end position="151"/>
    </location>
</feature>
<organism evidence="3 4">
    <name type="scientific">Chitinophaga solisilvae</name>
    <dbReference type="NCBI Taxonomy" id="1233460"/>
    <lineage>
        <taxon>Bacteria</taxon>
        <taxon>Pseudomonadati</taxon>
        <taxon>Bacteroidota</taxon>
        <taxon>Chitinophagia</taxon>
        <taxon>Chitinophagales</taxon>
        <taxon>Chitinophagaceae</taxon>
        <taxon>Chitinophaga</taxon>
    </lineage>
</organism>
<protein>
    <submittedName>
        <fullName evidence="3">Uncharacterized protein</fullName>
    </submittedName>
</protein>
<dbReference type="Proteomes" id="UP000281028">
    <property type="component" value="Unassembled WGS sequence"/>
</dbReference>
<dbReference type="InterPro" id="IPR007298">
    <property type="entry name" value="Cu-R_lipoprotein_NlpE"/>
</dbReference>
<keyword evidence="2" id="KW-0732">Signal</keyword>
<dbReference type="EMBL" id="RIAR02000001">
    <property type="protein sequence ID" value="NSL87667.1"/>
    <property type="molecule type" value="Genomic_DNA"/>
</dbReference>
<dbReference type="OrthoDB" id="1493750at2"/>
<evidence type="ECO:0000313" key="4">
    <source>
        <dbReference type="Proteomes" id="UP000281028"/>
    </source>
</evidence>
<dbReference type="Pfam" id="PF04170">
    <property type="entry name" value="NlpE"/>
    <property type="match status" value="1"/>
</dbReference>
<reference evidence="3" key="1">
    <citation type="submission" date="2020-05" db="EMBL/GenBank/DDBJ databases">
        <title>Chitinophaga laudate sp. nov., isolated from a tropical peat swamp.</title>
        <authorList>
            <person name="Goh C.B.S."/>
            <person name="Lee M.S."/>
            <person name="Parimannan S."/>
            <person name="Pasbakhsh P."/>
            <person name="Yule C.M."/>
            <person name="Rajandas H."/>
            <person name="Loke S."/>
            <person name="Croft L."/>
            <person name="Tan J.B.L."/>
        </authorList>
    </citation>
    <scope>NUCLEOTIDE SEQUENCE</scope>
    <source>
        <strain evidence="3">Mgbs1</strain>
    </source>
</reference>
<dbReference type="AlphaFoldDB" id="A0A433W8S3"/>